<keyword evidence="3" id="KW-1185">Reference proteome</keyword>
<sequence length="455" mass="51375">MDENDISELLACSSPVLENATEPNKEVSMNSNQPKQPSKGFSVAGDRYLGQLSALRGVSRAIQEMPALDPEWSEKYRKAMNLFPADEAKIIKDKLKEISQGVEALTEFAKQKGEGENPEVEPIHFNLPSRSIGNFFKNLFTVPLFTGADHRNQITTGAFLMAATSSFEALLSAVAREIYRKNPSALQRSDHEFTLEELNTYATIEDAREALIFRRIESLLMESVDNWIKWIDRTTNIKLPNIVGDWMETREIFARRNIIVHAGGVASRRYISDLERAGIDTKGISVGQDIGVDPQYLDQALQRLIAFGLILVHSVWARLHKPLADTAAAWISDRQEGLIHQQMWTATLLTSRYIESLEANRHIVLDARVNGWLAHKKLDDTSVATHVRSWDVTGLARKYSIAKCLLLDDFDRCKEDIDAELKNQALTPYEMFMNPLFEGYISWTDDRGQSTSGED</sequence>
<gene>
    <name evidence="2" type="ORF">BJ999_007113</name>
</gene>
<feature type="region of interest" description="Disordered" evidence="1">
    <location>
        <begin position="11"/>
        <end position="41"/>
    </location>
</feature>
<accession>A0A7Y9GHY2</accession>
<evidence type="ECO:0000313" key="3">
    <source>
        <dbReference type="Proteomes" id="UP000591272"/>
    </source>
</evidence>
<proteinExistence type="predicted"/>
<evidence type="ECO:0000313" key="2">
    <source>
        <dbReference type="EMBL" id="NYE16817.1"/>
    </source>
</evidence>
<feature type="compositionally biased region" description="Polar residues" evidence="1">
    <location>
        <begin position="27"/>
        <end position="36"/>
    </location>
</feature>
<name>A0A7Y9GHY2_9ACTN</name>
<reference evidence="2 3" key="1">
    <citation type="submission" date="2020-07" db="EMBL/GenBank/DDBJ databases">
        <title>Sequencing the genomes of 1000 actinobacteria strains.</title>
        <authorList>
            <person name="Klenk H.-P."/>
        </authorList>
    </citation>
    <scope>NUCLEOTIDE SEQUENCE [LARGE SCALE GENOMIC DNA]</scope>
    <source>
        <strain evidence="2 3">DSM 43461</strain>
    </source>
</reference>
<organism evidence="2 3">
    <name type="scientific">Actinomadura citrea</name>
    <dbReference type="NCBI Taxonomy" id="46158"/>
    <lineage>
        <taxon>Bacteria</taxon>
        <taxon>Bacillati</taxon>
        <taxon>Actinomycetota</taxon>
        <taxon>Actinomycetes</taxon>
        <taxon>Streptosporangiales</taxon>
        <taxon>Thermomonosporaceae</taxon>
        <taxon>Actinomadura</taxon>
    </lineage>
</organism>
<evidence type="ECO:0000256" key="1">
    <source>
        <dbReference type="SAM" id="MobiDB-lite"/>
    </source>
</evidence>
<dbReference type="EMBL" id="JACCBT010000001">
    <property type="protein sequence ID" value="NYE16817.1"/>
    <property type="molecule type" value="Genomic_DNA"/>
</dbReference>
<protein>
    <submittedName>
        <fullName evidence="2">Uncharacterized protein</fullName>
    </submittedName>
</protein>
<dbReference type="AlphaFoldDB" id="A0A7Y9GHY2"/>
<comment type="caution">
    <text evidence="2">The sequence shown here is derived from an EMBL/GenBank/DDBJ whole genome shotgun (WGS) entry which is preliminary data.</text>
</comment>
<dbReference type="RefSeq" id="WP_179837299.1">
    <property type="nucleotide sequence ID" value="NZ_BMRD01000002.1"/>
</dbReference>
<dbReference type="Proteomes" id="UP000591272">
    <property type="component" value="Unassembled WGS sequence"/>
</dbReference>